<dbReference type="EMBL" id="KL197760">
    <property type="protein sequence ID" value="KDQ50451.1"/>
    <property type="molecule type" value="Genomic_DNA"/>
</dbReference>
<dbReference type="Proteomes" id="UP000027265">
    <property type="component" value="Unassembled WGS sequence"/>
</dbReference>
<organism evidence="1 2">
    <name type="scientific">Jaapia argillacea MUCL 33604</name>
    <dbReference type="NCBI Taxonomy" id="933084"/>
    <lineage>
        <taxon>Eukaryota</taxon>
        <taxon>Fungi</taxon>
        <taxon>Dikarya</taxon>
        <taxon>Basidiomycota</taxon>
        <taxon>Agaricomycotina</taxon>
        <taxon>Agaricomycetes</taxon>
        <taxon>Agaricomycetidae</taxon>
        <taxon>Jaapiales</taxon>
        <taxon>Jaapiaceae</taxon>
        <taxon>Jaapia</taxon>
    </lineage>
</organism>
<dbReference type="HOGENOM" id="CLU_2979404_0_0_1"/>
<keyword evidence="2" id="KW-1185">Reference proteome</keyword>
<protein>
    <submittedName>
        <fullName evidence="1">Uncharacterized protein</fullName>
    </submittedName>
</protein>
<dbReference type="AlphaFoldDB" id="A0A067PJ39"/>
<sequence>MNHRCSIIATLINIFYAHALVFPWLPLLASQCPTRPHEHVDNDRVAEEHLGGLSQDLG</sequence>
<accession>A0A067PJ39</accession>
<dbReference type="InParanoid" id="A0A067PJ39"/>
<name>A0A067PJ39_9AGAM</name>
<evidence type="ECO:0000313" key="1">
    <source>
        <dbReference type="EMBL" id="KDQ50451.1"/>
    </source>
</evidence>
<evidence type="ECO:0000313" key="2">
    <source>
        <dbReference type="Proteomes" id="UP000027265"/>
    </source>
</evidence>
<gene>
    <name evidence="1" type="ORF">JAAARDRAFT_585231</name>
</gene>
<proteinExistence type="predicted"/>
<reference evidence="2" key="1">
    <citation type="journal article" date="2014" name="Proc. Natl. Acad. Sci. U.S.A.">
        <title>Extensive sampling of basidiomycete genomes demonstrates inadequacy of the white-rot/brown-rot paradigm for wood decay fungi.</title>
        <authorList>
            <person name="Riley R."/>
            <person name="Salamov A.A."/>
            <person name="Brown D.W."/>
            <person name="Nagy L.G."/>
            <person name="Floudas D."/>
            <person name="Held B.W."/>
            <person name="Levasseur A."/>
            <person name="Lombard V."/>
            <person name="Morin E."/>
            <person name="Otillar R."/>
            <person name="Lindquist E.A."/>
            <person name="Sun H."/>
            <person name="LaButti K.M."/>
            <person name="Schmutz J."/>
            <person name="Jabbour D."/>
            <person name="Luo H."/>
            <person name="Baker S.E."/>
            <person name="Pisabarro A.G."/>
            <person name="Walton J.D."/>
            <person name="Blanchette R.A."/>
            <person name="Henrissat B."/>
            <person name="Martin F."/>
            <person name="Cullen D."/>
            <person name="Hibbett D.S."/>
            <person name="Grigoriev I.V."/>
        </authorList>
    </citation>
    <scope>NUCLEOTIDE SEQUENCE [LARGE SCALE GENOMIC DNA]</scope>
    <source>
        <strain evidence="2">MUCL 33604</strain>
    </source>
</reference>